<dbReference type="GO" id="GO:0016020">
    <property type="term" value="C:membrane"/>
    <property type="evidence" value="ECO:0007669"/>
    <property type="project" value="TreeGrafter"/>
</dbReference>
<name>A0AAD2JGC6_9STRA</name>
<dbReference type="PANTHER" id="PTHR10174:SF208">
    <property type="entry name" value="CRAL-TRIO DOMAIN-CONTAINING PROTEIN DDB_G0278031"/>
    <property type="match status" value="1"/>
</dbReference>
<reference evidence="3" key="1">
    <citation type="submission" date="2023-08" db="EMBL/GenBank/DDBJ databases">
        <authorList>
            <person name="Audoor S."/>
            <person name="Bilcke G."/>
        </authorList>
    </citation>
    <scope>NUCLEOTIDE SEQUENCE</scope>
</reference>
<comment type="caution">
    <text evidence="3">The sequence shown here is derived from an EMBL/GenBank/DDBJ whole genome shotgun (WGS) entry which is preliminary data.</text>
</comment>
<dbReference type="Pfam" id="PF20710">
    <property type="entry name" value="DUF6824"/>
    <property type="match status" value="1"/>
</dbReference>
<dbReference type="InterPro" id="IPR036865">
    <property type="entry name" value="CRAL-TRIO_dom_sf"/>
</dbReference>
<feature type="domain" description="DUF6824" evidence="2">
    <location>
        <begin position="343"/>
        <end position="425"/>
    </location>
</feature>
<dbReference type="Proteomes" id="UP001295423">
    <property type="component" value="Unassembled WGS sequence"/>
</dbReference>
<proteinExistence type="predicted"/>
<organism evidence="3 4">
    <name type="scientific">Cylindrotheca closterium</name>
    <dbReference type="NCBI Taxonomy" id="2856"/>
    <lineage>
        <taxon>Eukaryota</taxon>
        <taxon>Sar</taxon>
        <taxon>Stramenopiles</taxon>
        <taxon>Ochrophyta</taxon>
        <taxon>Bacillariophyta</taxon>
        <taxon>Bacillariophyceae</taxon>
        <taxon>Bacillariophycidae</taxon>
        <taxon>Bacillariales</taxon>
        <taxon>Bacillariaceae</taxon>
        <taxon>Cylindrotheca</taxon>
    </lineage>
</organism>
<dbReference type="GO" id="GO:1902936">
    <property type="term" value="F:phosphatidylinositol bisphosphate binding"/>
    <property type="evidence" value="ECO:0007669"/>
    <property type="project" value="TreeGrafter"/>
</dbReference>
<evidence type="ECO:0000259" key="2">
    <source>
        <dbReference type="Pfam" id="PF20710"/>
    </source>
</evidence>
<protein>
    <recommendedName>
        <fullName evidence="2">DUF6824 domain-containing protein</fullName>
    </recommendedName>
</protein>
<dbReference type="InterPro" id="IPR049227">
    <property type="entry name" value="DUF6824"/>
</dbReference>
<gene>
    <name evidence="3" type="ORF">CYCCA115_LOCUS11008</name>
</gene>
<evidence type="ECO:0000313" key="3">
    <source>
        <dbReference type="EMBL" id="CAJ1947161.1"/>
    </source>
</evidence>
<sequence length="484" mass="53875">MGGQLLTMENSSNVNLFRTASPVSNDERFNPNIKLNELSMKEREAAIEELHGVSNAFKEDPAIIQSSLNNIRRQLSLRGISVFEDAELLKFLRAETFDVEKAAARFNRSADAHRKLFGKQGPIQYSDLSDEDKGYLQSGFMQLLPKRDRAGRAILLCIGSIKQQLKTPVEADLRCLSFLASKAAEDEETQKRGIVMICYALAQKTYDSRNNRPLHLLKALGDFPSRVVATHFCYDNAIMKSLVDFLGEHMESMMLCRFRSHSGEHVECQSKLISFGIPNECLPIDATGQVDLTNHKIFLKKTELKEQRMGAIQNGQVTFHVDEELAAATHTEGEKFLIPGHLDIILGRGQHAKNTPGHQLFTQALEQHQKRYEAAQKSQKTNVAGLILQQLKAGGCRFLKARPGGGWVEVADEVGREKINHAFRNLRSVAKKNEPSKAIAASSQSPIPSLPTSSSLSRKRTLNEAIDSGVYPGDGKVTKNFYSI</sequence>
<dbReference type="AlphaFoldDB" id="A0AAD2JGC6"/>
<keyword evidence="4" id="KW-1185">Reference proteome</keyword>
<feature type="region of interest" description="Disordered" evidence="1">
    <location>
        <begin position="433"/>
        <end position="458"/>
    </location>
</feature>
<accession>A0AAD2JGC6</accession>
<dbReference type="InterPro" id="IPR036273">
    <property type="entry name" value="CRAL/TRIO_N_dom_sf"/>
</dbReference>
<dbReference type="Gene3D" id="3.40.525.10">
    <property type="entry name" value="CRAL-TRIO lipid binding domain"/>
    <property type="match status" value="1"/>
</dbReference>
<dbReference type="SUPFAM" id="SSF46938">
    <property type="entry name" value="CRAL/TRIO N-terminal domain"/>
    <property type="match status" value="1"/>
</dbReference>
<feature type="compositionally biased region" description="Low complexity" evidence="1">
    <location>
        <begin position="436"/>
        <end position="456"/>
    </location>
</feature>
<evidence type="ECO:0000313" key="4">
    <source>
        <dbReference type="Proteomes" id="UP001295423"/>
    </source>
</evidence>
<dbReference type="PANTHER" id="PTHR10174">
    <property type="entry name" value="ALPHA-TOCOPHEROL TRANSFER PROTEIN-RELATED"/>
    <property type="match status" value="1"/>
</dbReference>
<evidence type="ECO:0000256" key="1">
    <source>
        <dbReference type="SAM" id="MobiDB-lite"/>
    </source>
</evidence>
<dbReference type="EMBL" id="CAKOGP040001725">
    <property type="protein sequence ID" value="CAJ1947161.1"/>
    <property type="molecule type" value="Genomic_DNA"/>
</dbReference>